<dbReference type="EMBL" id="BSRI01000001">
    <property type="protein sequence ID" value="GLV54995.1"/>
    <property type="molecule type" value="Genomic_DNA"/>
</dbReference>
<dbReference type="RefSeq" id="WP_338248956.1">
    <property type="nucleotide sequence ID" value="NZ_BSRI01000001.1"/>
</dbReference>
<name>A0ABQ6FN08_9CHLR</name>
<sequence length="153" mass="17513">MNAGSEAPILLVEDSEEDVELIKWAFRKVNILVPMIRCSDGNEALDYLYHREEFSDPSSFPRPSLILLDLDLVSVDGFEVLQEIKKSEDLRMIPIVIWTTFSDAQYVTETMLQGASSYILKPMNINHLLAVVKTLKLYWFDCGILPKTLPDYL</sequence>
<dbReference type="PANTHER" id="PTHR44520">
    <property type="entry name" value="RESPONSE REGULATOR RCP1-RELATED"/>
    <property type="match status" value="1"/>
</dbReference>
<dbReference type="PROSITE" id="PS50110">
    <property type="entry name" value="RESPONSE_REGULATORY"/>
    <property type="match status" value="1"/>
</dbReference>
<keyword evidence="1" id="KW-0597">Phosphoprotein</keyword>
<dbReference type="CDD" id="cd17557">
    <property type="entry name" value="REC_Rcp-like"/>
    <property type="match status" value="1"/>
</dbReference>
<dbReference type="SMART" id="SM00448">
    <property type="entry name" value="REC"/>
    <property type="match status" value="1"/>
</dbReference>
<dbReference type="InterPro" id="IPR001789">
    <property type="entry name" value="Sig_transdc_resp-reg_receiver"/>
</dbReference>
<comment type="caution">
    <text evidence="3">The sequence shown here is derived from an EMBL/GenBank/DDBJ whole genome shotgun (WGS) entry which is preliminary data.</text>
</comment>
<keyword evidence="4" id="KW-1185">Reference proteome</keyword>
<dbReference type="PANTHER" id="PTHR44520:SF1">
    <property type="entry name" value="TWO-COMPONENT SYSTEM REGULATORY PROTEIN"/>
    <property type="match status" value="1"/>
</dbReference>
<evidence type="ECO:0000313" key="3">
    <source>
        <dbReference type="EMBL" id="GLV54995.1"/>
    </source>
</evidence>
<feature type="domain" description="Response regulatory" evidence="2">
    <location>
        <begin position="8"/>
        <end position="136"/>
    </location>
</feature>
<dbReference type="InterPro" id="IPR011006">
    <property type="entry name" value="CheY-like_superfamily"/>
</dbReference>
<reference evidence="3 4" key="1">
    <citation type="submission" date="2023-02" db="EMBL/GenBank/DDBJ databases">
        <title>Dictyobacter halimunensis sp. nov., a new member of the class Ktedonobacteria from forest soil in a geothermal area.</title>
        <authorList>
            <person name="Rachmania M.K."/>
            <person name="Ningsih F."/>
            <person name="Sakai Y."/>
            <person name="Yabe S."/>
            <person name="Yokota A."/>
            <person name="Sjamsuridzal W."/>
        </authorList>
    </citation>
    <scope>NUCLEOTIDE SEQUENCE [LARGE SCALE GENOMIC DNA]</scope>
    <source>
        <strain evidence="3 4">S3.2.2.5</strain>
    </source>
</reference>
<feature type="modified residue" description="4-aspartylphosphate" evidence="1">
    <location>
        <position position="69"/>
    </location>
</feature>
<accession>A0ABQ6FN08</accession>
<dbReference type="SUPFAM" id="SSF52172">
    <property type="entry name" value="CheY-like"/>
    <property type="match status" value="1"/>
</dbReference>
<dbReference type="Pfam" id="PF00072">
    <property type="entry name" value="Response_reg"/>
    <property type="match status" value="1"/>
</dbReference>
<evidence type="ECO:0000259" key="2">
    <source>
        <dbReference type="PROSITE" id="PS50110"/>
    </source>
</evidence>
<protein>
    <submittedName>
        <fullName evidence="3">Response regulator</fullName>
    </submittedName>
</protein>
<organism evidence="3 4">
    <name type="scientific">Dictyobacter halimunensis</name>
    <dbReference type="NCBI Taxonomy" id="3026934"/>
    <lineage>
        <taxon>Bacteria</taxon>
        <taxon>Bacillati</taxon>
        <taxon>Chloroflexota</taxon>
        <taxon>Ktedonobacteria</taxon>
        <taxon>Ktedonobacterales</taxon>
        <taxon>Dictyobacteraceae</taxon>
        <taxon>Dictyobacter</taxon>
    </lineage>
</organism>
<dbReference type="Gene3D" id="3.40.50.2300">
    <property type="match status" value="1"/>
</dbReference>
<evidence type="ECO:0000256" key="1">
    <source>
        <dbReference type="PROSITE-ProRule" id="PRU00169"/>
    </source>
</evidence>
<evidence type="ECO:0000313" key="4">
    <source>
        <dbReference type="Proteomes" id="UP001344906"/>
    </source>
</evidence>
<dbReference type="InterPro" id="IPR052893">
    <property type="entry name" value="TCS_response_regulator"/>
</dbReference>
<dbReference type="Proteomes" id="UP001344906">
    <property type="component" value="Unassembled WGS sequence"/>
</dbReference>
<gene>
    <name evidence="3" type="ORF">KDH_18420</name>
</gene>
<proteinExistence type="predicted"/>